<evidence type="ECO:0000256" key="1">
    <source>
        <dbReference type="ARBA" id="ARBA00004141"/>
    </source>
</evidence>
<evidence type="ECO:0000256" key="2">
    <source>
        <dbReference type="ARBA" id="ARBA00008749"/>
    </source>
</evidence>
<dbReference type="RefSeq" id="WP_182163446.1">
    <property type="nucleotide sequence ID" value="NZ_JACEZT010000008.1"/>
</dbReference>
<evidence type="ECO:0000256" key="10">
    <source>
        <dbReference type="SAM" id="Phobius"/>
    </source>
</evidence>
<organism evidence="13 14">
    <name type="scientific">Rugamonas brunnea</name>
    <dbReference type="NCBI Taxonomy" id="2758569"/>
    <lineage>
        <taxon>Bacteria</taxon>
        <taxon>Pseudomonadati</taxon>
        <taxon>Pseudomonadota</taxon>
        <taxon>Betaproteobacteria</taxon>
        <taxon>Burkholderiales</taxon>
        <taxon>Oxalobacteraceae</taxon>
        <taxon>Telluria group</taxon>
        <taxon>Rugamonas</taxon>
    </lineage>
</organism>
<keyword evidence="9 10" id="KW-0472">Membrane</keyword>
<evidence type="ECO:0000313" key="13">
    <source>
        <dbReference type="EMBL" id="MBA5638163.1"/>
    </source>
</evidence>
<keyword evidence="5 10" id="KW-1133">Transmembrane helix</keyword>
<dbReference type="AlphaFoldDB" id="A0A7W2ET60"/>
<keyword evidence="3 10" id="KW-0812">Transmembrane</keyword>
<dbReference type="PANTHER" id="PTHR11351:SF33">
    <property type="entry name" value="DELTA-9 FATTY ACID DESATURASE, DESA"/>
    <property type="match status" value="1"/>
</dbReference>
<evidence type="ECO:0000259" key="11">
    <source>
        <dbReference type="Pfam" id="PF00487"/>
    </source>
</evidence>
<dbReference type="GO" id="GO:0016717">
    <property type="term" value="F:oxidoreductase activity, acting on paired donors, with oxidation of a pair of donors resulting in the reduction of molecular oxygen to two molecules of water"/>
    <property type="evidence" value="ECO:0007669"/>
    <property type="project" value="InterPro"/>
</dbReference>
<evidence type="ECO:0000256" key="9">
    <source>
        <dbReference type="ARBA" id="ARBA00023136"/>
    </source>
</evidence>
<feature type="transmembrane region" description="Helical" evidence="10">
    <location>
        <begin position="20"/>
        <end position="43"/>
    </location>
</feature>
<keyword evidence="6" id="KW-0560">Oxidoreductase</keyword>
<proteinExistence type="inferred from homology"/>
<keyword evidence="14" id="KW-1185">Reference proteome</keyword>
<keyword evidence="8" id="KW-0443">Lipid metabolism</keyword>
<accession>A0A7W2ET60</accession>
<protein>
    <submittedName>
        <fullName evidence="13">Fatty acid desaturase</fullName>
    </submittedName>
</protein>
<feature type="transmembrane region" description="Helical" evidence="10">
    <location>
        <begin position="147"/>
        <end position="167"/>
    </location>
</feature>
<dbReference type="GO" id="GO:0006631">
    <property type="term" value="P:fatty acid metabolic process"/>
    <property type="evidence" value="ECO:0007669"/>
    <property type="project" value="UniProtKB-KW"/>
</dbReference>
<comment type="caution">
    <text evidence="13">The sequence shown here is derived from an EMBL/GenBank/DDBJ whole genome shotgun (WGS) entry which is preliminary data.</text>
</comment>
<dbReference type="InterPro" id="IPR005804">
    <property type="entry name" value="FA_desaturase_dom"/>
</dbReference>
<dbReference type="Proteomes" id="UP000534388">
    <property type="component" value="Unassembled WGS sequence"/>
</dbReference>
<evidence type="ECO:0000256" key="5">
    <source>
        <dbReference type="ARBA" id="ARBA00022989"/>
    </source>
</evidence>
<reference evidence="13 14" key="1">
    <citation type="submission" date="2020-07" db="EMBL/GenBank/DDBJ databases">
        <title>Novel species isolated from subtropical streams in China.</title>
        <authorList>
            <person name="Lu H."/>
        </authorList>
    </citation>
    <scope>NUCLEOTIDE SEQUENCE [LARGE SCALE GENOMIC DNA]</scope>
    <source>
        <strain evidence="13 14">LX20W</strain>
    </source>
</reference>
<gene>
    <name evidence="13" type="ORF">H3H37_13980</name>
</gene>
<evidence type="ECO:0000259" key="12">
    <source>
        <dbReference type="Pfam" id="PF01610"/>
    </source>
</evidence>
<evidence type="ECO:0000256" key="7">
    <source>
        <dbReference type="ARBA" id="ARBA00023004"/>
    </source>
</evidence>
<evidence type="ECO:0000256" key="3">
    <source>
        <dbReference type="ARBA" id="ARBA00022692"/>
    </source>
</evidence>
<dbReference type="GO" id="GO:0016020">
    <property type="term" value="C:membrane"/>
    <property type="evidence" value="ECO:0007669"/>
    <property type="project" value="UniProtKB-SubCell"/>
</dbReference>
<dbReference type="Pfam" id="PF00487">
    <property type="entry name" value="FA_desaturase"/>
    <property type="match status" value="1"/>
</dbReference>
<keyword evidence="7" id="KW-0408">Iron</keyword>
<evidence type="ECO:0000256" key="8">
    <source>
        <dbReference type="ARBA" id="ARBA00023098"/>
    </source>
</evidence>
<dbReference type="Pfam" id="PF01610">
    <property type="entry name" value="DDE_Tnp_ISL3"/>
    <property type="match status" value="1"/>
</dbReference>
<dbReference type="InterPro" id="IPR002560">
    <property type="entry name" value="Transposase_DDE"/>
</dbReference>
<comment type="subcellular location">
    <subcellularLocation>
        <location evidence="1">Membrane</location>
        <topology evidence="1">Multi-pass membrane protein</topology>
    </subcellularLocation>
</comment>
<sequence>MNLSLPAVLDFLANGVTRLTAWQVFFYTLAVTHITIASVTIYLHRHQAHRALELHAIPSHFFRFWLWLTTGQVTKEWAAIHRKHHAKCDTEEDPHSPVTRGIKKVFWEGAELYRAESKNMETMEKYGHGTPTDWIERNLYTKYSWQGVASLLVLNFMLFGVIGITVWAVQMMWIPVMAAGVINGIGHYWGYRNYECSDAATNIFPFGILIGGEELHNNHHTFATSAKLSSKWYELDIGWLYIRSLEKMGLAKVKKLAPAPKFASGKLEADFDTLQSVITNRYDVMAKYAKSVKHAWKEELAHLKDKAQLESRFLKSSRKLLQREPGKLAEQQQQQLSELFQHSKALETMHNMRVELGAIWERSHFTRDQLLHKLQDWCARAEASGIKSLQDFSLRLRSYA</sequence>
<feature type="domain" description="Fatty acid desaturase" evidence="11">
    <location>
        <begin position="21"/>
        <end position="236"/>
    </location>
</feature>
<keyword evidence="4" id="KW-0276">Fatty acid metabolism</keyword>
<dbReference type="EMBL" id="JACEZT010000008">
    <property type="protein sequence ID" value="MBA5638163.1"/>
    <property type="molecule type" value="Genomic_DNA"/>
</dbReference>
<evidence type="ECO:0000313" key="14">
    <source>
        <dbReference type="Proteomes" id="UP000534388"/>
    </source>
</evidence>
<dbReference type="PANTHER" id="PTHR11351">
    <property type="entry name" value="ACYL-COA DESATURASE"/>
    <property type="match status" value="1"/>
</dbReference>
<comment type="similarity">
    <text evidence="2">Belongs to the fatty acid desaturase type 2 family.</text>
</comment>
<evidence type="ECO:0000256" key="6">
    <source>
        <dbReference type="ARBA" id="ARBA00023002"/>
    </source>
</evidence>
<evidence type="ECO:0000256" key="4">
    <source>
        <dbReference type="ARBA" id="ARBA00022832"/>
    </source>
</evidence>
<feature type="domain" description="Transposase IS204/IS1001/IS1096/IS1165 DDE" evidence="12">
    <location>
        <begin position="277"/>
        <end position="398"/>
    </location>
</feature>
<dbReference type="InterPro" id="IPR015876">
    <property type="entry name" value="Acyl-CoA_DS"/>
</dbReference>
<name>A0A7W2ET60_9BURK</name>
<dbReference type="CDD" id="cd03505">
    <property type="entry name" value="Delta9-FADS-like"/>
    <property type="match status" value="1"/>
</dbReference>